<protein>
    <submittedName>
        <fullName evidence="2">Uncharacterized protein</fullName>
    </submittedName>
</protein>
<evidence type="ECO:0000256" key="1">
    <source>
        <dbReference type="SAM" id="MobiDB-lite"/>
    </source>
</evidence>
<name>A0A9X2CPR7_9FLAO</name>
<gene>
    <name evidence="2" type="ORF">L1967_19435</name>
</gene>
<dbReference type="Proteomes" id="UP001139521">
    <property type="component" value="Unassembled WGS sequence"/>
</dbReference>
<proteinExistence type="predicted"/>
<keyword evidence="3" id="KW-1185">Reference proteome</keyword>
<accession>A0A9X2CPR7</accession>
<dbReference type="AlphaFoldDB" id="A0A9X2CPR7"/>
<feature type="region of interest" description="Disordered" evidence="1">
    <location>
        <begin position="1"/>
        <end position="29"/>
    </location>
</feature>
<evidence type="ECO:0000313" key="2">
    <source>
        <dbReference type="EMBL" id="MCL6220469.1"/>
    </source>
</evidence>
<reference evidence="2" key="1">
    <citation type="submission" date="2022-01" db="EMBL/GenBank/DDBJ databases">
        <title>Genome sequencing of Zunongwangia sp. M21534 genome.</title>
        <authorList>
            <person name="Chen Y."/>
            <person name="Dong C."/>
            <person name="Shao Z."/>
        </authorList>
    </citation>
    <scope>NUCLEOTIDE SEQUENCE</scope>
    <source>
        <strain evidence="2">MCCC M21534</strain>
    </source>
</reference>
<organism evidence="2 3">
    <name type="scientific">Zunongwangia pacifica</name>
    <dbReference type="NCBI Taxonomy" id="2911062"/>
    <lineage>
        <taxon>Bacteria</taxon>
        <taxon>Pseudomonadati</taxon>
        <taxon>Bacteroidota</taxon>
        <taxon>Flavobacteriia</taxon>
        <taxon>Flavobacteriales</taxon>
        <taxon>Flavobacteriaceae</taxon>
        <taxon>Zunongwangia</taxon>
    </lineage>
</organism>
<dbReference type="EMBL" id="JAKHSK010000041">
    <property type="protein sequence ID" value="MCL6220469.1"/>
    <property type="molecule type" value="Genomic_DNA"/>
</dbReference>
<comment type="caution">
    <text evidence="2">The sequence shown here is derived from an EMBL/GenBank/DDBJ whole genome shotgun (WGS) entry which is preliminary data.</text>
</comment>
<sequence length="93" mass="10452">MIPSQSTTSVSYVDENTNQLLGSSSEKQTIVQDIDSGNDEESFATNVETQFIILSIYNKNLTIEITLGKSRGDQTTFTIENIEQKMTSEYSRF</sequence>
<dbReference type="RefSeq" id="WP_249603167.1">
    <property type="nucleotide sequence ID" value="NZ_JAKHSK010000041.1"/>
</dbReference>
<evidence type="ECO:0000313" key="3">
    <source>
        <dbReference type="Proteomes" id="UP001139521"/>
    </source>
</evidence>